<feature type="domain" description="MoaB/Mog" evidence="2">
    <location>
        <begin position="177"/>
        <end position="309"/>
    </location>
</feature>
<sequence>MIQVVKIEDSIGFPLAHDITEIVPGQYKGPAFMRGQIVKRDDLEHLRRLGKNHLYILQPEQYEMHEDDAVVELANALCGKGVSWSGNPREGKIELKASFNGLFKADVDALMRFNTTGDVMCATMHTNTVVEKGQQVASTRAIPLLVPRANVNAAAVAARSASRGVLSVLPMKKAKAGLIITGDEVYYGRIEDKFEKIMRKKVAEFGGDICDVVFLPDDDQRISEAALRLVEKGVNVLLTTGGMSVDADDRTRHALKMAGARDIVYGSAVLPGAMFMVAYLRDVPVLGTPACGMYAARTILDLVYPRVLAGEKITRHEIAKLGHGGLCLKCDVCRYPKCAFGKAN</sequence>
<comment type="pathway">
    <text evidence="1">Cofactor biosynthesis; molybdopterin biosynthesis.</text>
</comment>
<keyword evidence="1" id="KW-0460">Magnesium</keyword>
<dbReference type="InterPro" id="IPR036425">
    <property type="entry name" value="MoaB/Mog-like_dom_sf"/>
</dbReference>
<keyword evidence="1" id="KW-0808">Transferase</keyword>
<evidence type="ECO:0000256" key="1">
    <source>
        <dbReference type="RuleBase" id="RU365090"/>
    </source>
</evidence>
<dbReference type="InterPro" id="IPR038987">
    <property type="entry name" value="MoeA-like"/>
</dbReference>
<dbReference type="UniPathway" id="UPA00344"/>
<dbReference type="KEGG" id="dov:DSCO28_16100"/>
<dbReference type="PANTHER" id="PTHR10192">
    <property type="entry name" value="MOLYBDOPTERIN BIOSYNTHESIS PROTEIN"/>
    <property type="match status" value="1"/>
</dbReference>
<dbReference type="PANTHER" id="PTHR10192:SF28">
    <property type="entry name" value="MOLYBDOPTERIN MOLYBDENUMTRANSFERASE"/>
    <property type="match status" value="1"/>
</dbReference>
<dbReference type="Proteomes" id="UP000425960">
    <property type="component" value="Chromosome"/>
</dbReference>
<dbReference type="SMART" id="SM00852">
    <property type="entry name" value="MoCF_biosynth"/>
    <property type="match status" value="1"/>
</dbReference>
<comment type="cofactor">
    <cofactor evidence="1">
        <name>Mg(2+)</name>
        <dbReference type="ChEBI" id="CHEBI:18420"/>
    </cofactor>
</comment>
<comment type="catalytic activity">
    <reaction evidence="1">
        <text>adenylyl-molybdopterin + molybdate = Mo-molybdopterin + AMP + H(+)</text>
        <dbReference type="Rhea" id="RHEA:35047"/>
        <dbReference type="ChEBI" id="CHEBI:15378"/>
        <dbReference type="ChEBI" id="CHEBI:36264"/>
        <dbReference type="ChEBI" id="CHEBI:62727"/>
        <dbReference type="ChEBI" id="CHEBI:71302"/>
        <dbReference type="ChEBI" id="CHEBI:456215"/>
    </reaction>
</comment>
<evidence type="ECO:0000259" key="2">
    <source>
        <dbReference type="SMART" id="SM00852"/>
    </source>
</evidence>
<dbReference type="RefSeq" id="WP_155321849.1">
    <property type="nucleotide sequence ID" value="NZ_AP021876.1"/>
</dbReference>
<dbReference type="GO" id="GO:0006777">
    <property type="term" value="P:Mo-molybdopterin cofactor biosynthetic process"/>
    <property type="evidence" value="ECO:0007669"/>
    <property type="project" value="UniProtKB-UniRule"/>
</dbReference>
<dbReference type="EMBL" id="AP021876">
    <property type="protein sequence ID" value="BBO81044.1"/>
    <property type="molecule type" value="Genomic_DNA"/>
</dbReference>
<comment type="function">
    <text evidence="1">Catalyzes the insertion of molybdate into adenylated molybdopterin with the concomitant release of AMP.</text>
</comment>
<keyword evidence="1" id="KW-0500">Molybdenum</keyword>
<proteinExistence type="inferred from homology"/>
<organism evidence="3 4">
    <name type="scientific">Desulfosarcina ovata subsp. sediminis</name>
    <dbReference type="NCBI Taxonomy" id="885957"/>
    <lineage>
        <taxon>Bacteria</taxon>
        <taxon>Pseudomonadati</taxon>
        <taxon>Thermodesulfobacteriota</taxon>
        <taxon>Desulfobacteria</taxon>
        <taxon>Desulfobacterales</taxon>
        <taxon>Desulfosarcinaceae</taxon>
        <taxon>Desulfosarcina</taxon>
    </lineage>
</organism>
<dbReference type="GO" id="GO:0005829">
    <property type="term" value="C:cytosol"/>
    <property type="evidence" value="ECO:0007669"/>
    <property type="project" value="TreeGrafter"/>
</dbReference>
<dbReference type="CDD" id="cd03522">
    <property type="entry name" value="MoeA_like"/>
    <property type="match status" value="1"/>
</dbReference>
<gene>
    <name evidence="3" type="ORF">DSCO28_16100</name>
</gene>
<dbReference type="GO" id="GO:0061599">
    <property type="term" value="F:molybdopterin molybdotransferase activity"/>
    <property type="evidence" value="ECO:0007669"/>
    <property type="project" value="UniProtKB-UniRule"/>
</dbReference>
<evidence type="ECO:0000313" key="4">
    <source>
        <dbReference type="Proteomes" id="UP000425960"/>
    </source>
</evidence>
<dbReference type="EC" id="2.10.1.1" evidence="1"/>
<protein>
    <recommendedName>
        <fullName evidence="1">Molybdopterin molybdenumtransferase</fullName>
        <ecNumber evidence="1">2.10.1.1</ecNumber>
    </recommendedName>
</protein>
<dbReference type="Gene3D" id="3.40.980.10">
    <property type="entry name" value="MoaB/Mog-like domain"/>
    <property type="match status" value="1"/>
</dbReference>
<dbReference type="SUPFAM" id="SSF53218">
    <property type="entry name" value="Molybdenum cofactor biosynthesis proteins"/>
    <property type="match status" value="1"/>
</dbReference>
<keyword evidence="1" id="KW-0501">Molybdenum cofactor biosynthesis</keyword>
<dbReference type="InterPro" id="IPR001453">
    <property type="entry name" value="MoaB/Mog_dom"/>
</dbReference>
<dbReference type="AlphaFoldDB" id="A0A5K7ZI60"/>
<dbReference type="Pfam" id="PF00994">
    <property type="entry name" value="MoCF_biosynth"/>
    <property type="match status" value="1"/>
</dbReference>
<evidence type="ECO:0000313" key="3">
    <source>
        <dbReference type="EMBL" id="BBO81044.1"/>
    </source>
</evidence>
<comment type="similarity">
    <text evidence="1">Belongs to the MoeA family.</text>
</comment>
<accession>A0A5K7ZI60</accession>
<name>A0A5K7ZI60_9BACT</name>
<keyword evidence="1" id="KW-0479">Metal-binding</keyword>
<reference evidence="3 4" key="1">
    <citation type="submission" date="2019-11" db="EMBL/GenBank/DDBJ databases">
        <title>Comparative genomics of hydrocarbon-degrading Desulfosarcina strains.</title>
        <authorList>
            <person name="Watanabe M."/>
            <person name="Kojima H."/>
            <person name="Fukui M."/>
        </authorList>
    </citation>
    <scope>NUCLEOTIDE SEQUENCE [LARGE SCALE GENOMIC DNA]</scope>
    <source>
        <strain evidence="3 4">28bB2T</strain>
    </source>
</reference>
<dbReference type="GO" id="GO:0046872">
    <property type="term" value="F:metal ion binding"/>
    <property type="evidence" value="ECO:0007669"/>
    <property type="project" value="UniProtKB-UniRule"/>
</dbReference>